<sequence>MVADIDIDLDDIPTFPPSQMGVQSGINKRRAGHQPAGDADFEIVHAANLQDSIEALRAELLEQVTNTTSALNSSLQGLATRVQSTCSAMASQVEQRLNGVEVVQRGHTKQLQVLHEEVKLLKRELSVVKETPSELPTTFPKLSLDSAFNRAIDVSIIVVRCKEQTARQQVHGALLPWLERLNIESSEWELQGEPSDKRFTIKFKGSSQFASRRVQHALSLLRPQRPGEEWMRFFAPAISGSRSEIFVGSDKKQCQVKREVALKAAKRTKFFVDKLRGTISTNWRQLVEITPQADDAPRIRWAEANLALENISREAIEEPLAVAIQGDSQTQWSL</sequence>
<name>A0ABN9SG40_9DINO</name>
<organism evidence="1 2">
    <name type="scientific">Prorocentrum cordatum</name>
    <dbReference type="NCBI Taxonomy" id="2364126"/>
    <lineage>
        <taxon>Eukaryota</taxon>
        <taxon>Sar</taxon>
        <taxon>Alveolata</taxon>
        <taxon>Dinophyceae</taxon>
        <taxon>Prorocentrales</taxon>
        <taxon>Prorocentraceae</taxon>
        <taxon>Prorocentrum</taxon>
    </lineage>
</organism>
<dbReference type="Proteomes" id="UP001189429">
    <property type="component" value="Unassembled WGS sequence"/>
</dbReference>
<evidence type="ECO:0000313" key="1">
    <source>
        <dbReference type="EMBL" id="CAK0830963.1"/>
    </source>
</evidence>
<protein>
    <submittedName>
        <fullName evidence="1">Uncharacterized protein</fullName>
    </submittedName>
</protein>
<evidence type="ECO:0000313" key="2">
    <source>
        <dbReference type="Proteomes" id="UP001189429"/>
    </source>
</evidence>
<keyword evidence="2" id="KW-1185">Reference proteome</keyword>
<accession>A0ABN9SG40</accession>
<reference evidence="1" key="1">
    <citation type="submission" date="2023-10" db="EMBL/GenBank/DDBJ databases">
        <authorList>
            <person name="Chen Y."/>
            <person name="Shah S."/>
            <person name="Dougan E. K."/>
            <person name="Thang M."/>
            <person name="Chan C."/>
        </authorList>
    </citation>
    <scope>NUCLEOTIDE SEQUENCE [LARGE SCALE GENOMIC DNA]</scope>
</reference>
<gene>
    <name evidence="1" type="ORF">PCOR1329_LOCUS29430</name>
</gene>
<comment type="caution">
    <text evidence="1">The sequence shown here is derived from an EMBL/GenBank/DDBJ whole genome shotgun (WGS) entry which is preliminary data.</text>
</comment>
<dbReference type="EMBL" id="CAUYUJ010011098">
    <property type="protein sequence ID" value="CAK0830963.1"/>
    <property type="molecule type" value="Genomic_DNA"/>
</dbReference>
<proteinExistence type="predicted"/>